<sequence>MYGSYPNQCLLHYDTDSNREVHPRDSESKQQTQPKGKTTRPRSTADYALEQNLGDKIPGCNFLSRHCSLRVWQRQVTQTQLAGAQQHMTINGENPLLNTRLNAAHCRTTR</sequence>
<proteinExistence type="predicted"/>
<dbReference type="Gramene" id="Pp3c11_22575V3.1">
    <property type="protein sequence ID" value="Pp3c11_22575V3.1"/>
    <property type="gene ID" value="Pp3c11_22575"/>
</dbReference>
<reference evidence="2 4" key="1">
    <citation type="journal article" date="2008" name="Science">
        <title>The Physcomitrella genome reveals evolutionary insights into the conquest of land by plants.</title>
        <authorList>
            <person name="Rensing S."/>
            <person name="Lang D."/>
            <person name="Zimmer A."/>
            <person name="Terry A."/>
            <person name="Salamov A."/>
            <person name="Shapiro H."/>
            <person name="Nishiyama T."/>
            <person name="Perroud P.-F."/>
            <person name="Lindquist E."/>
            <person name="Kamisugi Y."/>
            <person name="Tanahashi T."/>
            <person name="Sakakibara K."/>
            <person name="Fujita T."/>
            <person name="Oishi K."/>
            <person name="Shin-I T."/>
            <person name="Kuroki Y."/>
            <person name="Toyoda A."/>
            <person name="Suzuki Y."/>
            <person name="Hashimoto A."/>
            <person name="Yamaguchi K."/>
            <person name="Sugano A."/>
            <person name="Kohara Y."/>
            <person name="Fujiyama A."/>
            <person name="Anterola A."/>
            <person name="Aoki S."/>
            <person name="Ashton N."/>
            <person name="Barbazuk W.B."/>
            <person name="Barker E."/>
            <person name="Bennetzen J."/>
            <person name="Bezanilla M."/>
            <person name="Blankenship R."/>
            <person name="Cho S.H."/>
            <person name="Dutcher S."/>
            <person name="Estelle M."/>
            <person name="Fawcett J.A."/>
            <person name="Gundlach H."/>
            <person name="Hanada K."/>
            <person name="Heyl A."/>
            <person name="Hicks K.A."/>
            <person name="Hugh J."/>
            <person name="Lohr M."/>
            <person name="Mayer K."/>
            <person name="Melkozernov A."/>
            <person name="Murata T."/>
            <person name="Nelson D."/>
            <person name="Pils B."/>
            <person name="Prigge M."/>
            <person name="Reiss B."/>
            <person name="Renner T."/>
            <person name="Rombauts S."/>
            <person name="Rushton P."/>
            <person name="Sanderfoot A."/>
            <person name="Schween G."/>
            <person name="Shiu S.-H."/>
            <person name="Stueber K."/>
            <person name="Theodoulou F.L."/>
            <person name="Tu H."/>
            <person name="Van de Peer Y."/>
            <person name="Verrier P.J."/>
            <person name="Waters E."/>
            <person name="Wood A."/>
            <person name="Yang L."/>
            <person name="Cove D."/>
            <person name="Cuming A."/>
            <person name="Hasebe M."/>
            <person name="Lucas S."/>
            <person name="Mishler D.B."/>
            <person name="Reski R."/>
            <person name="Grigoriev I."/>
            <person name="Quatrano R.S."/>
            <person name="Boore J.L."/>
        </authorList>
    </citation>
    <scope>NUCLEOTIDE SEQUENCE [LARGE SCALE GENOMIC DNA]</scope>
    <source>
        <strain evidence="3 4">cv. Gransden 2004</strain>
    </source>
</reference>
<accession>A0A2K1JVT2</accession>
<feature type="compositionally biased region" description="Basic and acidic residues" evidence="1">
    <location>
        <begin position="13"/>
        <end position="28"/>
    </location>
</feature>
<dbReference type="EMBL" id="ABEU02000011">
    <property type="protein sequence ID" value="PNR45633.1"/>
    <property type="molecule type" value="Genomic_DNA"/>
</dbReference>
<dbReference type="InParanoid" id="A0A2K1JVT2"/>
<dbReference type="Proteomes" id="UP000006727">
    <property type="component" value="Chromosome 11"/>
</dbReference>
<evidence type="ECO:0000313" key="3">
    <source>
        <dbReference type="EnsemblPlants" id="Pp3c11_22575V3.1"/>
    </source>
</evidence>
<reference evidence="3" key="3">
    <citation type="submission" date="2020-12" db="UniProtKB">
        <authorList>
            <consortium name="EnsemblPlants"/>
        </authorList>
    </citation>
    <scope>IDENTIFICATION</scope>
</reference>
<dbReference type="EnsemblPlants" id="Pp3c11_22575V3.1">
    <property type="protein sequence ID" value="Pp3c11_22575V3.1"/>
    <property type="gene ID" value="Pp3c11_22575"/>
</dbReference>
<evidence type="ECO:0000313" key="4">
    <source>
        <dbReference type="Proteomes" id="UP000006727"/>
    </source>
</evidence>
<name>A0A2K1JVT2_PHYPA</name>
<evidence type="ECO:0000256" key="1">
    <source>
        <dbReference type="SAM" id="MobiDB-lite"/>
    </source>
</evidence>
<organism evidence="2">
    <name type="scientific">Physcomitrium patens</name>
    <name type="common">Spreading-leaved earth moss</name>
    <name type="synonym">Physcomitrella patens</name>
    <dbReference type="NCBI Taxonomy" id="3218"/>
    <lineage>
        <taxon>Eukaryota</taxon>
        <taxon>Viridiplantae</taxon>
        <taxon>Streptophyta</taxon>
        <taxon>Embryophyta</taxon>
        <taxon>Bryophyta</taxon>
        <taxon>Bryophytina</taxon>
        <taxon>Bryopsida</taxon>
        <taxon>Funariidae</taxon>
        <taxon>Funariales</taxon>
        <taxon>Funariaceae</taxon>
        <taxon>Physcomitrium</taxon>
    </lineage>
</organism>
<protein>
    <submittedName>
        <fullName evidence="2 3">Uncharacterized protein</fullName>
    </submittedName>
</protein>
<feature type="region of interest" description="Disordered" evidence="1">
    <location>
        <begin position="1"/>
        <end position="43"/>
    </location>
</feature>
<evidence type="ECO:0000313" key="2">
    <source>
        <dbReference type="EMBL" id="PNR45633.1"/>
    </source>
</evidence>
<dbReference type="AlphaFoldDB" id="A0A2K1JVT2"/>
<reference evidence="2 4" key="2">
    <citation type="journal article" date="2018" name="Plant J.">
        <title>The Physcomitrella patens chromosome-scale assembly reveals moss genome structure and evolution.</title>
        <authorList>
            <person name="Lang D."/>
            <person name="Ullrich K.K."/>
            <person name="Murat F."/>
            <person name="Fuchs J."/>
            <person name="Jenkins J."/>
            <person name="Haas F.B."/>
            <person name="Piednoel M."/>
            <person name="Gundlach H."/>
            <person name="Van Bel M."/>
            <person name="Meyberg R."/>
            <person name="Vives C."/>
            <person name="Morata J."/>
            <person name="Symeonidi A."/>
            <person name="Hiss M."/>
            <person name="Muchero W."/>
            <person name="Kamisugi Y."/>
            <person name="Saleh O."/>
            <person name="Blanc G."/>
            <person name="Decker E.L."/>
            <person name="van Gessel N."/>
            <person name="Grimwood J."/>
            <person name="Hayes R.D."/>
            <person name="Graham S.W."/>
            <person name="Gunter L.E."/>
            <person name="McDaniel S.F."/>
            <person name="Hoernstein S.N.W."/>
            <person name="Larsson A."/>
            <person name="Li F.W."/>
            <person name="Perroud P.F."/>
            <person name="Phillips J."/>
            <person name="Ranjan P."/>
            <person name="Rokshar D.S."/>
            <person name="Rothfels C.J."/>
            <person name="Schneider L."/>
            <person name="Shu S."/>
            <person name="Stevenson D.W."/>
            <person name="Thummler F."/>
            <person name="Tillich M."/>
            <person name="Villarreal Aguilar J.C."/>
            <person name="Widiez T."/>
            <person name="Wong G.K."/>
            <person name="Wymore A."/>
            <person name="Zhang Y."/>
            <person name="Zimmer A.D."/>
            <person name="Quatrano R.S."/>
            <person name="Mayer K.F.X."/>
            <person name="Goodstein D."/>
            <person name="Casacuberta J.M."/>
            <person name="Vandepoele K."/>
            <person name="Reski R."/>
            <person name="Cuming A.C."/>
            <person name="Tuskan G.A."/>
            <person name="Maumus F."/>
            <person name="Salse J."/>
            <person name="Schmutz J."/>
            <person name="Rensing S.A."/>
        </authorList>
    </citation>
    <scope>NUCLEOTIDE SEQUENCE [LARGE SCALE GENOMIC DNA]</scope>
    <source>
        <strain evidence="3 4">cv. Gransden 2004</strain>
    </source>
</reference>
<gene>
    <name evidence="2" type="ORF">PHYPA_015404</name>
</gene>
<keyword evidence="4" id="KW-1185">Reference proteome</keyword>